<dbReference type="PANTHER" id="PTHR46428:SF1">
    <property type="entry name" value="KELCH DOMAIN-CONTAINING PROTEIN 10"/>
    <property type="match status" value="1"/>
</dbReference>
<dbReference type="AlphaFoldDB" id="A0AAV7IVV6"/>
<evidence type="ECO:0000256" key="1">
    <source>
        <dbReference type="ARBA" id="ARBA00022441"/>
    </source>
</evidence>
<gene>
    <name evidence="3" type="ORF">KQX54_016204</name>
</gene>
<evidence type="ECO:0000313" key="3">
    <source>
        <dbReference type="EMBL" id="KAH0561322.1"/>
    </source>
</evidence>
<dbReference type="EMBL" id="JAHXZJ010000374">
    <property type="protein sequence ID" value="KAH0561322.1"/>
    <property type="molecule type" value="Genomic_DNA"/>
</dbReference>
<dbReference type="GO" id="GO:0032874">
    <property type="term" value="P:positive regulation of stress-activated MAPK cascade"/>
    <property type="evidence" value="ECO:0007669"/>
    <property type="project" value="TreeGrafter"/>
</dbReference>
<dbReference type="SUPFAM" id="SSF117281">
    <property type="entry name" value="Kelch motif"/>
    <property type="match status" value="1"/>
</dbReference>
<protein>
    <submittedName>
        <fullName evidence="3">Uncharacterized protein</fullName>
    </submittedName>
</protein>
<sequence>MYSSNPFKFVEYVTNSAVLPKCRTEPILYCDGENLYSFSVHHLNLMVFNLQTRLWRYMYEGRCLILRMNSLVGVAFHGRKLIILTFMESLLDRTSHMQTFDLDKETMVVTPLTGDIPLSTKPFNFIIHDHYYYTVGAIRDHKEYSDVYRLNTTTFKWESVYKCTGLDRNEPKRRRGHTLVYDGSKIYIFRETLNFSYVVGKAEAVDNFQKLPAFDLTTRKWTSVETYGDKKHKPRYPKNNRGAFALTQYTDPVSGDINIIISGGEMNYNVYSDVWRLNLNDKKWTSLARFGTVLPIPVDFHSMYATPEGQLFVYGGFRDQNTRCGEDCKSCSTAVHSAWVTVPKLEYLCWKALQHHHPDWAAKSRRQVARLQLPWKFFESRLHKIL</sequence>
<keyword evidence="1" id="KW-0880">Kelch repeat</keyword>
<proteinExistence type="predicted"/>
<accession>A0AAV7IVV6</accession>
<dbReference type="InterPro" id="IPR052125">
    <property type="entry name" value="KLHDC10"/>
</dbReference>
<evidence type="ECO:0000256" key="2">
    <source>
        <dbReference type="ARBA" id="ARBA00022737"/>
    </source>
</evidence>
<name>A0AAV7IVV6_COTGL</name>
<organism evidence="3 4">
    <name type="scientific">Cotesia glomerata</name>
    <name type="common">Lepidopteran parasitic wasp</name>
    <name type="synonym">Apanteles glomeratus</name>
    <dbReference type="NCBI Taxonomy" id="32391"/>
    <lineage>
        <taxon>Eukaryota</taxon>
        <taxon>Metazoa</taxon>
        <taxon>Ecdysozoa</taxon>
        <taxon>Arthropoda</taxon>
        <taxon>Hexapoda</taxon>
        <taxon>Insecta</taxon>
        <taxon>Pterygota</taxon>
        <taxon>Neoptera</taxon>
        <taxon>Endopterygota</taxon>
        <taxon>Hymenoptera</taxon>
        <taxon>Apocrita</taxon>
        <taxon>Ichneumonoidea</taxon>
        <taxon>Braconidae</taxon>
        <taxon>Microgastrinae</taxon>
        <taxon>Cotesia</taxon>
    </lineage>
</organism>
<dbReference type="InterPro" id="IPR015915">
    <property type="entry name" value="Kelch-typ_b-propeller"/>
</dbReference>
<keyword evidence="4" id="KW-1185">Reference proteome</keyword>
<comment type="caution">
    <text evidence="3">The sequence shown here is derived from an EMBL/GenBank/DDBJ whole genome shotgun (WGS) entry which is preliminary data.</text>
</comment>
<evidence type="ECO:0000313" key="4">
    <source>
        <dbReference type="Proteomes" id="UP000826195"/>
    </source>
</evidence>
<dbReference type="Pfam" id="PF24681">
    <property type="entry name" value="Kelch_KLHDC2_KLHL20_DRC7"/>
    <property type="match status" value="1"/>
</dbReference>
<dbReference type="PANTHER" id="PTHR46428">
    <property type="entry name" value="KELCH DOMAIN-CONTAINING PROTEIN 10"/>
    <property type="match status" value="1"/>
</dbReference>
<reference evidence="3 4" key="1">
    <citation type="journal article" date="2021" name="J. Hered.">
        <title>A chromosome-level genome assembly of the parasitoid wasp, Cotesia glomerata (Hymenoptera: Braconidae).</title>
        <authorList>
            <person name="Pinto B.J."/>
            <person name="Weis J.J."/>
            <person name="Gamble T."/>
            <person name="Ode P.J."/>
            <person name="Paul R."/>
            <person name="Zaspel J.M."/>
        </authorList>
    </citation>
    <scope>NUCLEOTIDE SEQUENCE [LARGE SCALE GENOMIC DNA]</scope>
    <source>
        <strain evidence="3">CgM1</strain>
    </source>
</reference>
<dbReference type="Proteomes" id="UP000826195">
    <property type="component" value="Unassembled WGS sequence"/>
</dbReference>
<keyword evidence="2" id="KW-0677">Repeat</keyword>
<dbReference type="Gene3D" id="2.120.10.80">
    <property type="entry name" value="Kelch-type beta propeller"/>
    <property type="match status" value="1"/>
</dbReference>